<dbReference type="OrthoDB" id="734536at2759"/>
<keyword evidence="2" id="KW-0812">Transmembrane</keyword>
<accession>A0A8J4R077</accession>
<feature type="region of interest" description="Disordered" evidence="1">
    <location>
        <begin position="1"/>
        <end position="36"/>
    </location>
</feature>
<evidence type="ECO:0000256" key="1">
    <source>
        <dbReference type="SAM" id="MobiDB-lite"/>
    </source>
</evidence>
<name>A0A8J4R077_9ROSI</name>
<comment type="caution">
    <text evidence="3">The sequence shown here is derived from an EMBL/GenBank/DDBJ whole genome shotgun (WGS) entry which is preliminary data.</text>
</comment>
<gene>
    <name evidence="3" type="ORF">CMV_012989</name>
</gene>
<dbReference type="EMBL" id="JRKL02001708">
    <property type="protein sequence ID" value="KAF3962505.1"/>
    <property type="molecule type" value="Genomic_DNA"/>
</dbReference>
<proteinExistence type="predicted"/>
<evidence type="ECO:0000256" key="2">
    <source>
        <dbReference type="SAM" id="Phobius"/>
    </source>
</evidence>
<feature type="compositionally biased region" description="Low complexity" evidence="1">
    <location>
        <begin position="81"/>
        <end position="91"/>
    </location>
</feature>
<dbReference type="AlphaFoldDB" id="A0A8J4R077"/>
<evidence type="ECO:0000313" key="4">
    <source>
        <dbReference type="Proteomes" id="UP000737018"/>
    </source>
</evidence>
<keyword evidence="2" id="KW-1133">Transmembrane helix</keyword>
<dbReference type="PANTHER" id="PTHR37206">
    <property type="entry name" value="TRANSMEMBRANE PROTEIN"/>
    <property type="match status" value="1"/>
</dbReference>
<organism evidence="3 4">
    <name type="scientific">Castanea mollissima</name>
    <name type="common">Chinese chestnut</name>
    <dbReference type="NCBI Taxonomy" id="60419"/>
    <lineage>
        <taxon>Eukaryota</taxon>
        <taxon>Viridiplantae</taxon>
        <taxon>Streptophyta</taxon>
        <taxon>Embryophyta</taxon>
        <taxon>Tracheophyta</taxon>
        <taxon>Spermatophyta</taxon>
        <taxon>Magnoliopsida</taxon>
        <taxon>eudicotyledons</taxon>
        <taxon>Gunneridae</taxon>
        <taxon>Pentapetalae</taxon>
        <taxon>rosids</taxon>
        <taxon>fabids</taxon>
        <taxon>Fagales</taxon>
        <taxon>Fagaceae</taxon>
        <taxon>Castanea</taxon>
    </lineage>
</organism>
<evidence type="ECO:0000313" key="3">
    <source>
        <dbReference type="EMBL" id="KAF3962505.1"/>
    </source>
</evidence>
<dbReference type="Proteomes" id="UP000737018">
    <property type="component" value="Unassembled WGS sequence"/>
</dbReference>
<feature type="transmembrane region" description="Helical" evidence="2">
    <location>
        <begin position="140"/>
        <end position="161"/>
    </location>
</feature>
<feature type="region of interest" description="Disordered" evidence="1">
    <location>
        <begin position="73"/>
        <end position="105"/>
    </location>
</feature>
<sequence>MPRTGNQLQGMDGTSEVPESMDEWEHIQSPFPKLPPTIVEQDMVVTRDNNYHNDNHEGLQQEVPPVLGLELEATQDPDPESSSSSSVSSNSGGDEENGRLSQPQKANEIRRGLRLRLEILRAGVSKVACRVWNCAACARGFWSIASVTGVAAVVLLSLLYVRVQRWRQVLYKESKDRLIREKDEKISQLLLHIAQMNEAFSERRRVPVFRIG</sequence>
<protein>
    <submittedName>
        <fullName evidence="3">Uncharacterized protein</fullName>
    </submittedName>
</protein>
<keyword evidence="2" id="KW-0472">Membrane</keyword>
<reference evidence="3" key="1">
    <citation type="submission" date="2020-03" db="EMBL/GenBank/DDBJ databases">
        <title>Castanea mollissima Vanexum genome sequencing.</title>
        <authorList>
            <person name="Staton M."/>
        </authorList>
    </citation>
    <scope>NUCLEOTIDE SEQUENCE</scope>
    <source>
        <tissue evidence="3">Leaf</tissue>
    </source>
</reference>
<keyword evidence="4" id="KW-1185">Reference proteome</keyword>
<dbReference type="PANTHER" id="PTHR37206:SF4">
    <property type="entry name" value="TRANSMEMBRANE PROTEIN"/>
    <property type="match status" value="1"/>
</dbReference>